<keyword evidence="2" id="KW-0378">Hydrolase</keyword>
<evidence type="ECO:0000259" key="1">
    <source>
        <dbReference type="Pfam" id="PF12146"/>
    </source>
</evidence>
<accession>A0ABQ0AKP8</accession>
<dbReference type="InterPro" id="IPR051044">
    <property type="entry name" value="MAG_DAG_Lipase"/>
</dbReference>
<dbReference type="Pfam" id="PF12146">
    <property type="entry name" value="Hydrolase_4"/>
    <property type="match status" value="1"/>
</dbReference>
<dbReference type="EMBL" id="BAABWU010000006">
    <property type="protein sequence ID" value="GAA6196441.1"/>
    <property type="molecule type" value="Genomic_DNA"/>
</dbReference>
<comment type="caution">
    <text evidence="2">The sequence shown here is derived from an EMBL/GenBank/DDBJ whole genome shotgun (WGS) entry which is preliminary data.</text>
</comment>
<dbReference type="SUPFAM" id="SSF53474">
    <property type="entry name" value="alpha/beta-Hydrolases"/>
    <property type="match status" value="1"/>
</dbReference>
<reference evidence="2 3" key="1">
    <citation type="submission" date="2024-04" db="EMBL/GenBank/DDBJ databases">
        <title>Draft genome sequence of Pseudophaeobacter arcticus NBRC 116598.</title>
        <authorList>
            <person name="Miyakawa T."/>
            <person name="Kusuya Y."/>
            <person name="Miura T."/>
        </authorList>
    </citation>
    <scope>NUCLEOTIDE SEQUENCE [LARGE SCALE GENOMIC DNA]</scope>
    <source>
        <strain evidence="2 3">SU-CL00105</strain>
    </source>
</reference>
<dbReference type="InterPro" id="IPR029058">
    <property type="entry name" value="AB_hydrolase_fold"/>
</dbReference>
<feature type="domain" description="Serine aminopeptidase S33" evidence="1">
    <location>
        <begin position="53"/>
        <end position="306"/>
    </location>
</feature>
<evidence type="ECO:0000313" key="2">
    <source>
        <dbReference type="EMBL" id="GAA6196441.1"/>
    </source>
</evidence>
<dbReference type="Gene3D" id="3.40.50.1820">
    <property type="entry name" value="alpha/beta hydrolase"/>
    <property type="match status" value="1"/>
</dbReference>
<dbReference type="Proteomes" id="UP001441944">
    <property type="component" value="Unassembled WGS sequence"/>
</dbReference>
<dbReference type="RefSeq" id="WP_353399272.1">
    <property type="nucleotide sequence ID" value="NZ_BAABWU010000006.1"/>
</dbReference>
<organism evidence="2 3">
    <name type="scientific">Pseudophaeobacter arcticus</name>
    <dbReference type="NCBI Taxonomy" id="385492"/>
    <lineage>
        <taxon>Bacteria</taxon>
        <taxon>Pseudomonadati</taxon>
        <taxon>Pseudomonadota</taxon>
        <taxon>Alphaproteobacteria</taxon>
        <taxon>Rhodobacterales</taxon>
        <taxon>Paracoccaceae</taxon>
        <taxon>Pseudophaeobacter</taxon>
    </lineage>
</organism>
<dbReference type="PANTHER" id="PTHR11614">
    <property type="entry name" value="PHOSPHOLIPASE-RELATED"/>
    <property type="match status" value="1"/>
</dbReference>
<sequence>MDKSLMDLTPAPYFAEIAEGPETGQAHWATTDDGLRIRVGHWLPTGDEPVKGPVKGTVLIFPGRTEYVEKYGPAAADFNQRGYAALAVDWRGQGLGERMLADRRLGHVEEFGDFQKDVAAVVKLAKQLKLPEPWYLLGHSMGGAIGLRALMEGLPVKACAFSAPMWGILIPNTMKPVARVLGGLAPVLGMGDKRVPTTTQGHYVETAPFKGNTLTNDPAMYQLMIDQLKAQPDLVLGGPTINWLSEGLKECETLAERPSPVLPCLTFLGAQEQIVNSAAVKDRMARWPGGELDLIDPAQHEIVMEGQETRRRVFDKMTQLFDQYR</sequence>
<proteinExistence type="predicted"/>
<dbReference type="InterPro" id="IPR022742">
    <property type="entry name" value="Hydrolase_4"/>
</dbReference>
<keyword evidence="3" id="KW-1185">Reference proteome</keyword>
<protein>
    <submittedName>
        <fullName evidence="2">Alpha/beta hydrolase</fullName>
    </submittedName>
</protein>
<name>A0ABQ0AKP8_9RHOB</name>
<gene>
    <name evidence="2" type="ORF">NBRC116598_18850</name>
</gene>
<evidence type="ECO:0000313" key="3">
    <source>
        <dbReference type="Proteomes" id="UP001441944"/>
    </source>
</evidence>
<dbReference type="GO" id="GO:0016787">
    <property type="term" value="F:hydrolase activity"/>
    <property type="evidence" value="ECO:0007669"/>
    <property type="project" value="UniProtKB-KW"/>
</dbReference>